<accession>A0A0E9PFL0</accession>
<sequence>MAWYTSCCTSSWCSAWPMGCPTAVWGCSGPGRCWPTWLCTCQGSSSENTARTFAPPTG</sequence>
<proteinExistence type="predicted"/>
<keyword evidence="1" id="KW-0732">Signal</keyword>
<evidence type="ECO:0008006" key="3">
    <source>
        <dbReference type="Google" id="ProtNLM"/>
    </source>
</evidence>
<reference evidence="2" key="1">
    <citation type="submission" date="2014-11" db="EMBL/GenBank/DDBJ databases">
        <authorList>
            <person name="Amaro Gonzalez C."/>
        </authorList>
    </citation>
    <scope>NUCLEOTIDE SEQUENCE</scope>
</reference>
<protein>
    <recommendedName>
        <fullName evidence="3">Secreted protein</fullName>
    </recommendedName>
</protein>
<feature type="chain" id="PRO_5012316944" description="Secreted protein" evidence="1">
    <location>
        <begin position="16"/>
        <end position="58"/>
    </location>
</feature>
<reference evidence="2" key="2">
    <citation type="journal article" date="2015" name="Fish Shellfish Immunol.">
        <title>Early steps in the European eel (Anguilla anguilla)-Vibrio vulnificus interaction in the gills: Role of the RtxA13 toxin.</title>
        <authorList>
            <person name="Callol A."/>
            <person name="Pajuelo D."/>
            <person name="Ebbesson L."/>
            <person name="Teles M."/>
            <person name="MacKenzie S."/>
            <person name="Amaro C."/>
        </authorList>
    </citation>
    <scope>NUCLEOTIDE SEQUENCE</scope>
</reference>
<name>A0A0E9PFL0_ANGAN</name>
<feature type="signal peptide" evidence="1">
    <location>
        <begin position="1"/>
        <end position="15"/>
    </location>
</feature>
<evidence type="ECO:0000313" key="2">
    <source>
        <dbReference type="EMBL" id="JAH03304.1"/>
    </source>
</evidence>
<organism evidence="2">
    <name type="scientific">Anguilla anguilla</name>
    <name type="common">European freshwater eel</name>
    <name type="synonym">Muraena anguilla</name>
    <dbReference type="NCBI Taxonomy" id="7936"/>
    <lineage>
        <taxon>Eukaryota</taxon>
        <taxon>Metazoa</taxon>
        <taxon>Chordata</taxon>
        <taxon>Craniata</taxon>
        <taxon>Vertebrata</taxon>
        <taxon>Euteleostomi</taxon>
        <taxon>Actinopterygii</taxon>
        <taxon>Neopterygii</taxon>
        <taxon>Teleostei</taxon>
        <taxon>Anguilliformes</taxon>
        <taxon>Anguillidae</taxon>
        <taxon>Anguilla</taxon>
    </lineage>
</organism>
<evidence type="ECO:0000256" key="1">
    <source>
        <dbReference type="SAM" id="SignalP"/>
    </source>
</evidence>
<dbReference type="AlphaFoldDB" id="A0A0E9PFL0"/>
<dbReference type="EMBL" id="GBXM01105273">
    <property type="protein sequence ID" value="JAH03304.1"/>
    <property type="molecule type" value="Transcribed_RNA"/>
</dbReference>